<dbReference type="OrthoDB" id="3445164at2759"/>
<dbReference type="EMBL" id="NCSJ02000333">
    <property type="protein sequence ID" value="RFU25442.1"/>
    <property type="molecule type" value="Genomic_DNA"/>
</dbReference>
<sequence length="157" mass="19074">MPRSGHSKSHYQHSTQGHRHHKHYSTPVEAPRRSHLNDLPPELKLNIIETLDPVSSACLGLSSRKLYPLHRSVHKKVGLYEQSQESKVPLAFKLRDWMPNDYVLDWQGERFVRKERLAELEEKRRRERERYWDERKRLWVWDDEEDEGGRRHRSRRH</sequence>
<feature type="non-terminal residue" evidence="2">
    <location>
        <position position="1"/>
    </location>
</feature>
<protein>
    <recommendedName>
        <fullName evidence="4">F-box domain-containing protein</fullName>
    </recommendedName>
</protein>
<dbReference type="AlphaFoldDB" id="A0A3E2GWR5"/>
<feature type="region of interest" description="Disordered" evidence="1">
    <location>
        <begin position="1"/>
        <end position="34"/>
    </location>
</feature>
<proteinExistence type="predicted"/>
<reference evidence="2 3" key="1">
    <citation type="submission" date="2018-05" db="EMBL/GenBank/DDBJ databases">
        <title>Draft genome sequence of Scytalidium lignicola DSM 105466, a ubiquitous saprotrophic fungus.</title>
        <authorList>
            <person name="Buettner E."/>
            <person name="Gebauer A.M."/>
            <person name="Hofrichter M."/>
            <person name="Liers C."/>
            <person name="Kellner H."/>
        </authorList>
    </citation>
    <scope>NUCLEOTIDE SEQUENCE [LARGE SCALE GENOMIC DNA]</scope>
    <source>
        <strain evidence="2 3">DSM 105466</strain>
    </source>
</reference>
<keyword evidence="3" id="KW-1185">Reference proteome</keyword>
<evidence type="ECO:0008006" key="4">
    <source>
        <dbReference type="Google" id="ProtNLM"/>
    </source>
</evidence>
<name>A0A3E2GWR5_SCYLI</name>
<comment type="caution">
    <text evidence="2">The sequence shown here is derived from an EMBL/GenBank/DDBJ whole genome shotgun (WGS) entry which is preliminary data.</text>
</comment>
<gene>
    <name evidence="2" type="ORF">B7463_g10896</name>
</gene>
<feature type="non-terminal residue" evidence="2">
    <location>
        <position position="157"/>
    </location>
</feature>
<organism evidence="2 3">
    <name type="scientific">Scytalidium lignicola</name>
    <name type="common">Hyphomycete</name>
    <dbReference type="NCBI Taxonomy" id="5539"/>
    <lineage>
        <taxon>Eukaryota</taxon>
        <taxon>Fungi</taxon>
        <taxon>Dikarya</taxon>
        <taxon>Ascomycota</taxon>
        <taxon>Pezizomycotina</taxon>
        <taxon>Leotiomycetes</taxon>
        <taxon>Leotiomycetes incertae sedis</taxon>
        <taxon>Scytalidium</taxon>
    </lineage>
</organism>
<dbReference type="SUPFAM" id="SSF81383">
    <property type="entry name" value="F-box domain"/>
    <property type="match status" value="1"/>
</dbReference>
<feature type="compositionally biased region" description="Basic residues" evidence="1">
    <location>
        <begin position="1"/>
        <end position="24"/>
    </location>
</feature>
<evidence type="ECO:0000256" key="1">
    <source>
        <dbReference type="SAM" id="MobiDB-lite"/>
    </source>
</evidence>
<accession>A0A3E2GWR5</accession>
<dbReference type="Proteomes" id="UP000258309">
    <property type="component" value="Unassembled WGS sequence"/>
</dbReference>
<evidence type="ECO:0000313" key="2">
    <source>
        <dbReference type="EMBL" id="RFU25442.1"/>
    </source>
</evidence>
<dbReference type="InterPro" id="IPR036047">
    <property type="entry name" value="F-box-like_dom_sf"/>
</dbReference>
<evidence type="ECO:0000313" key="3">
    <source>
        <dbReference type="Proteomes" id="UP000258309"/>
    </source>
</evidence>